<protein>
    <submittedName>
        <fullName evidence="1">Uncharacterized protein</fullName>
    </submittedName>
</protein>
<organism evidence="1 2">
    <name type="scientific">Mycobacterium arosiense ATCC BAA-1401 = DSM 45069</name>
    <dbReference type="NCBI Taxonomy" id="1265311"/>
    <lineage>
        <taxon>Bacteria</taxon>
        <taxon>Bacillati</taxon>
        <taxon>Actinomycetota</taxon>
        <taxon>Actinomycetes</taxon>
        <taxon>Mycobacteriales</taxon>
        <taxon>Mycobacteriaceae</taxon>
        <taxon>Mycobacterium</taxon>
        <taxon>Mycobacterium avium complex (MAC)</taxon>
    </lineage>
</organism>
<gene>
    <name evidence="1" type="ORF">BST14_15585</name>
</gene>
<dbReference type="AlphaFoldDB" id="A0A1W9ZE86"/>
<dbReference type="Proteomes" id="UP000192707">
    <property type="component" value="Unassembled WGS sequence"/>
</dbReference>
<comment type="caution">
    <text evidence="1">The sequence shown here is derived from an EMBL/GenBank/DDBJ whole genome shotgun (WGS) entry which is preliminary data.</text>
</comment>
<sequence>MCASAPTVEDLCGVWSRRSIQWPDGRSDTTTQVTWLQGRQWFVDLRRPAVDPAVSPSPGGECAPRMDAFAGRLCQHYLDRTQFMWHHTIDWSPNRRPDVGRLRWEGDTLVEEGVLEPYREVWIRAERHEPEDSATALLHNDTGRVALLLRSAGVFGYAVSRGPDGQTGRGPTDCEVAIGTIDDKGWCVSSSTRSDAAEFSIVVNVGTSHARMSADTPIASPCLLAGRWQIGELTGDPALLQTSEV</sequence>
<accession>A0A1W9ZE86</accession>
<keyword evidence="2" id="KW-1185">Reference proteome</keyword>
<dbReference type="EMBL" id="MVHG01000037">
    <property type="protein sequence ID" value="ORA13270.1"/>
    <property type="molecule type" value="Genomic_DNA"/>
</dbReference>
<evidence type="ECO:0000313" key="1">
    <source>
        <dbReference type="EMBL" id="ORA13270.1"/>
    </source>
</evidence>
<evidence type="ECO:0000313" key="2">
    <source>
        <dbReference type="Proteomes" id="UP000192707"/>
    </source>
</evidence>
<name>A0A1W9ZE86_MYCAI</name>
<reference evidence="1 2" key="1">
    <citation type="submission" date="2016-12" db="EMBL/GenBank/DDBJ databases">
        <title>The new phylogeny of genus Mycobacterium.</title>
        <authorList>
            <person name="Tortoli E."/>
            <person name="Trovato A."/>
            <person name="Cirillo D.M."/>
        </authorList>
    </citation>
    <scope>NUCLEOTIDE SEQUENCE [LARGE SCALE GENOMIC DNA]</scope>
    <source>
        <strain evidence="1 2">DSM 45069</strain>
    </source>
</reference>
<proteinExistence type="predicted"/>